<evidence type="ECO:0000313" key="2">
    <source>
        <dbReference type="EMBL" id="GFR12759.1"/>
    </source>
</evidence>
<organism evidence="2 3">
    <name type="scientific">Trichonephila clavata</name>
    <name type="common">Joro spider</name>
    <name type="synonym">Nephila clavata</name>
    <dbReference type="NCBI Taxonomy" id="2740835"/>
    <lineage>
        <taxon>Eukaryota</taxon>
        <taxon>Metazoa</taxon>
        <taxon>Ecdysozoa</taxon>
        <taxon>Arthropoda</taxon>
        <taxon>Chelicerata</taxon>
        <taxon>Arachnida</taxon>
        <taxon>Araneae</taxon>
        <taxon>Araneomorphae</taxon>
        <taxon>Entelegynae</taxon>
        <taxon>Araneoidea</taxon>
        <taxon>Nephilidae</taxon>
        <taxon>Trichonephila</taxon>
    </lineage>
</organism>
<keyword evidence="1" id="KW-1133">Transmembrane helix</keyword>
<dbReference type="Proteomes" id="UP000887116">
    <property type="component" value="Unassembled WGS sequence"/>
</dbReference>
<keyword evidence="3" id="KW-1185">Reference proteome</keyword>
<protein>
    <submittedName>
        <fullName evidence="2">Uncharacterized protein</fullName>
    </submittedName>
</protein>
<dbReference type="OrthoDB" id="10276489at2759"/>
<keyword evidence="1" id="KW-0472">Membrane</keyword>
<evidence type="ECO:0000313" key="3">
    <source>
        <dbReference type="Proteomes" id="UP000887116"/>
    </source>
</evidence>
<sequence length="110" mass="12437">MLSPALSGPAESEILSGLEPTRWAGLVSQWFRRWIRLFYLFIWVLLSSTEVLCVSCSSFSRGEREKEMVILTSLVSVMFRGKYGLSSTKAYYYASNPTANGHKGEFQITL</sequence>
<dbReference type="AlphaFoldDB" id="A0A8X6LMC7"/>
<name>A0A8X6LMC7_TRICU</name>
<evidence type="ECO:0000256" key="1">
    <source>
        <dbReference type="SAM" id="Phobius"/>
    </source>
</evidence>
<keyword evidence="1" id="KW-0812">Transmembrane</keyword>
<accession>A0A8X6LMC7</accession>
<comment type="caution">
    <text evidence="2">The sequence shown here is derived from an EMBL/GenBank/DDBJ whole genome shotgun (WGS) entry which is preliminary data.</text>
</comment>
<dbReference type="EMBL" id="BMAO01036729">
    <property type="protein sequence ID" value="GFR12759.1"/>
    <property type="molecule type" value="Genomic_DNA"/>
</dbReference>
<gene>
    <name evidence="2" type="ORF">TNCT_546791</name>
</gene>
<reference evidence="2" key="1">
    <citation type="submission" date="2020-07" db="EMBL/GenBank/DDBJ databases">
        <title>Multicomponent nature underlies the extraordinary mechanical properties of spider dragline silk.</title>
        <authorList>
            <person name="Kono N."/>
            <person name="Nakamura H."/>
            <person name="Mori M."/>
            <person name="Yoshida Y."/>
            <person name="Ohtoshi R."/>
            <person name="Malay A.D."/>
            <person name="Moran D.A.P."/>
            <person name="Tomita M."/>
            <person name="Numata K."/>
            <person name="Arakawa K."/>
        </authorList>
    </citation>
    <scope>NUCLEOTIDE SEQUENCE</scope>
</reference>
<proteinExistence type="predicted"/>
<feature type="transmembrane region" description="Helical" evidence="1">
    <location>
        <begin position="37"/>
        <end position="59"/>
    </location>
</feature>